<dbReference type="InterPro" id="IPR029753">
    <property type="entry name" value="D-isomer_DH_CS"/>
</dbReference>
<evidence type="ECO:0000313" key="7">
    <source>
        <dbReference type="EMBL" id="MFD1933695.1"/>
    </source>
</evidence>
<evidence type="ECO:0000259" key="5">
    <source>
        <dbReference type="Pfam" id="PF00389"/>
    </source>
</evidence>
<name>A0ABW4SVN6_9ACTN</name>
<dbReference type="SUPFAM" id="SSF51735">
    <property type="entry name" value="NAD(P)-binding Rossmann-fold domains"/>
    <property type="match status" value="1"/>
</dbReference>
<dbReference type="Pfam" id="PF02826">
    <property type="entry name" value="2-Hacid_dh_C"/>
    <property type="match status" value="1"/>
</dbReference>
<dbReference type="InterPro" id="IPR006139">
    <property type="entry name" value="D-isomer_2_OHA_DH_cat_dom"/>
</dbReference>
<dbReference type="PANTHER" id="PTHR43333">
    <property type="entry name" value="2-HACID_DH_C DOMAIN-CONTAINING PROTEIN"/>
    <property type="match status" value="1"/>
</dbReference>
<dbReference type="PROSITE" id="PS00671">
    <property type="entry name" value="D_2_HYDROXYACID_DH_3"/>
    <property type="match status" value="1"/>
</dbReference>
<dbReference type="PANTHER" id="PTHR43333:SF1">
    <property type="entry name" value="D-ISOMER SPECIFIC 2-HYDROXYACID DEHYDROGENASE NAD-BINDING DOMAIN-CONTAINING PROTEIN"/>
    <property type="match status" value="1"/>
</dbReference>
<feature type="domain" description="D-isomer specific 2-hydroxyacid dehydrogenase catalytic" evidence="5">
    <location>
        <begin position="22"/>
        <end position="314"/>
    </location>
</feature>
<evidence type="ECO:0000256" key="2">
    <source>
        <dbReference type="ARBA" id="ARBA00023002"/>
    </source>
</evidence>
<reference evidence="8" key="1">
    <citation type="journal article" date="2019" name="Int. J. Syst. Evol. Microbiol.">
        <title>The Global Catalogue of Microorganisms (GCM) 10K type strain sequencing project: providing services to taxonomists for standard genome sequencing and annotation.</title>
        <authorList>
            <consortium name="The Broad Institute Genomics Platform"/>
            <consortium name="The Broad Institute Genome Sequencing Center for Infectious Disease"/>
            <person name="Wu L."/>
            <person name="Ma J."/>
        </authorList>
    </citation>
    <scope>NUCLEOTIDE SEQUENCE [LARGE SCALE GENOMIC DNA]</scope>
    <source>
        <strain evidence="8">ICMP 6774ER</strain>
    </source>
</reference>
<protein>
    <submittedName>
        <fullName evidence="7">D-2-hydroxyacid dehydrogenase</fullName>
    </submittedName>
</protein>
<keyword evidence="2 4" id="KW-0560">Oxidoreductase</keyword>
<dbReference type="Gene3D" id="3.40.50.720">
    <property type="entry name" value="NAD(P)-binding Rossmann-like Domain"/>
    <property type="match status" value="2"/>
</dbReference>
<evidence type="ECO:0000259" key="6">
    <source>
        <dbReference type="Pfam" id="PF02826"/>
    </source>
</evidence>
<evidence type="ECO:0000256" key="1">
    <source>
        <dbReference type="ARBA" id="ARBA00005854"/>
    </source>
</evidence>
<dbReference type="Pfam" id="PF00389">
    <property type="entry name" value="2-Hacid_dh"/>
    <property type="match status" value="1"/>
</dbReference>
<evidence type="ECO:0000256" key="3">
    <source>
        <dbReference type="ARBA" id="ARBA00023027"/>
    </source>
</evidence>
<dbReference type="Proteomes" id="UP001597368">
    <property type="component" value="Unassembled WGS sequence"/>
</dbReference>
<dbReference type="InterPro" id="IPR006140">
    <property type="entry name" value="D-isomer_DH_NAD-bd"/>
</dbReference>
<keyword evidence="3" id="KW-0520">NAD</keyword>
<comment type="caution">
    <text evidence="7">The sequence shown here is derived from an EMBL/GenBank/DDBJ whole genome shotgun (WGS) entry which is preliminary data.</text>
</comment>
<dbReference type="RefSeq" id="WP_379573730.1">
    <property type="nucleotide sequence ID" value="NZ_JBHUFV010000033.1"/>
</dbReference>
<keyword evidence="8" id="KW-1185">Reference proteome</keyword>
<evidence type="ECO:0000256" key="4">
    <source>
        <dbReference type="RuleBase" id="RU003719"/>
    </source>
</evidence>
<dbReference type="CDD" id="cd05300">
    <property type="entry name" value="2-Hacid_dh_1"/>
    <property type="match status" value="1"/>
</dbReference>
<dbReference type="EMBL" id="JBHUFV010000033">
    <property type="protein sequence ID" value="MFD1933695.1"/>
    <property type="molecule type" value="Genomic_DNA"/>
</dbReference>
<organism evidence="7 8">
    <name type="scientific">Nonomuraea mangrovi</name>
    <dbReference type="NCBI Taxonomy" id="2316207"/>
    <lineage>
        <taxon>Bacteria</taxon>
        <taxon>Bacillati</taxon>
        <taxon>Actinomycetota</taxon>
        <taxon>Actinomycetes</taxon>
        <taxon>Streptosporangiales</taxon>
        <taxon>Streptosporangiaceae</taxon>
        <taxon>Nonomuraea</taxon>
    </lineage>
</organism>
<comment type="similarity">
    <text evidence="1 4">Belongs to the D-isomer specific 2-hydroxyacid dehydrogenase family.</text>
</comment>
<proteinExistence type="inferred from homology"/>
<sequence>MTPPTGEHRNTSLYVELALTAAERERVRALAGDVPVWFAQPKEHTRRDVEAFAAASVAVGNCPPEWLAQAGDLRWLQLSSMGIDRYLDLDWSELGRRITVTNLSGTFADPVAQTCLAGLLALYRGVDELARLGERRTWSKEPIRPRLRLLTGASVVILGAGTIARRLAELLAPFGCRVTLYSRRMSLAELDALLPETDVLVGLLPGTEETAGLVDAARLALLPPGAILVNAGRGSLLDEDALVAALREGRLGGAVLDVTATEPLPAGHPLWSTPNTLLTQHTAGGSDQESGQILEVFEDNWRRFVAGEPLRNVVRWSRGY</sequence>
<evidence type="ECO:0000313" key="8">
    <source>
        <dbReference type="Proteomes" id="UP001597368"/>
    </source>
</evidence>
<dbReference type="InterPro" id="IPR036291">
    <property type="entry name" value="NAD(P)-bd_dom_sf"/>
</dbReference>
<dbReference type="SUPFAM" id="SSF52283">
    <property type="entry name" value="Formate/glycerate dehydrogenase catalytic domain-like"/>
    <property type="match status" value="1"/>
</dbReference>
<accession>A0ABW4SVN6</accession>
<feature type="domain" description="D-isomer specific 2-hydroxyacid dehydrogenase NAD-binding" evidence="6">
    <location>
        <begin position="117"/>
        <end position="283"/>
    </location>
</feature>
<gene>
    <name evidence="7" type="ORF">ACFSKW_19735</name>
</gene>